<keyword evidence="1" id="KW-0175">Coiled coil</keyword>
<dbReference type="AlphaFoldDB" id="A0A2N0NRV6"/>
<accession>A0A2N0NRV6</accession>
<evidence type="ECO:0000313" key="3">
    <source>
        <dbReference type="Proteomes" id="UP000232722"/>
    </source>
</evidence>
<feature type="coiled-coil region" evidence="1">
    <location>
        <begin position="46"/>
        <end position="126"/>
    </location>
</feature>
<evidence type="ECO:0000256" key="1">
    <source>
        <dbReference type="SAM" id="Coils"/>
    </source>
</evidence>
<evidence type="ECO:0000313" key="2">
    <source>
        <dbReference type="EMBL" id="PKB97301.1"/>
    </source>
</evidence>
<dbReference type="EMBL" id="LLXJ01003291">
    <property type="protein sequence ID" value="PKB97301.1"/>
    <property type="molecule type" value="Genomic_DNA"/>
</dbReference>
<dbReference type="Gene3D" id="1.10.287.1490">
    <property type="match status" value="1"/>
</dbReference>
<dbReference type="Proteomes" id="UP000232722">
    <property type="component" value="Unassembled WGS sequence"/>
</dbReference>
<dbReference type="VEuPathDB" id="FungiDB:FUN_019881"/>
<proteinExistence type="predicted"/>
<organism evidence="2 3">
    <name type="scientific">Rhizophagus irregularis</name>
    <dbReference type="NCBI Taxonomy" id="588596"/>
    <lineage>
        <taxon>Eukaryota</taxon>
        <taxon>Fungi</taxon>
        <taxon>Fungi incertae sedis</taxon>
        <taxon>Mucoromycota</taxon>
        <taxon>Glomeromycotina</taxon>
        <taxon>Glomeromycetes</taxon>
        <taxon>Glomerales</taxon>
        <taxon>Glomeraceae</taxon>
        <taxon>Rhizophagus</taxon>
    </lineage>
</organism>
<dbReference type="VEuPathDB" id="FungiDB:RhiirFUN_022071"/>
<dbReference type="VEuPathDB" id="FungiDB:RhiirA1_492027"/>
<name>A0A2N0NRV6_9GLOM</name>
<reference evidence="2 3" key="2">
    <citation type="submission" date="2017-09" db="EMBL/GenBank/DDBJ databases">
        <title>Extensive intraspecific genome diversity in a model arbuscular mycorrhizal fungus.</title>
        <authorList>
            <person name="Chen E.C."/>
            <person name="Morin E."/>
            <person name="Beaudet D."/>
            <person name="Noel J."/>
            <person name="Ndikumana S."/>
            <person name="Charron P."/>
            <person name="St-Onge C."/>
            <person name="Giorgi J."/>
            <person name="Grigoriev I.V."/>
            <person name="Roux C."/>
            <person name="Martin F.M."/>
            <person name="Corradi N."/>
        </authorList>
    </citation>
    <scope>NUCLEOTIDE SEQUENCE [LARGE SCALE GENOMIC DNA]</scope>
    <source>
        <strain evidence="2 3">A5</strain>
    </source>
</reference>
<reference evidence="2 3" key="1">
    <citation type="submission" date="2016-04" db="EMBL/GenBank/DDBJ databases">
        <title>Genome analyses suggest a sexual origin of heterokaryosis in a supposedly ancient asexual fungus.</title>
        <authorList>
            <person name="Ropars J."/>
            <person name="Sedzielewska K."/>
            <person name="Noel J."/>
            <person name="Charron P."/>
            <person name="Farinelli L."/>
            <person name="Marton T."/>
            <person name="Kruger M."/>
            <person name="Pelin A."/>
            <person name="Brachmann A."/>
            <person name="Corradi N."/>
        </authorList>
    </citation>
    <scope>NUCLEOTIDE SEQUENCE [LARGE SCALE GENOMIC DNA]</scope>
    <source>
        <strain evidence="2 3">A5</strain>
    </source>
</reference>
<protein>
    <submittedName>
        <fullName evidence="2">Uncharacterized protein</fullName>
    </submittedName>
</protein>
<comment type="caution">
    <text evidence="2">The sequence shown here is derived from an EMBL/GenBank/DDBJ whole genome shotgun (WGS) entry which is preliminary data.</text>
</comment>
<gene>
    <name evidence="2" type="ORF">RhiirA5_384759</name>
</gene>
<feature type="coiled-coil region" evidence="1">
    <location>
        <begin position="173"/>
        <end position="200"/>
    </location>
</feature>
<sequence length="390" mass="45723">MAFRRPHLRQRRTCEEYKAELEEENYHLRSELQAEVDSNCQNEKQIRELERECVHCEQEIQTLNGEIERLENASKEEIAELKSEISSLKKQLYQAKKDIRDNEKHISSIESLLVDSEEQVKKLRCRIRTISSRKNSPERGNSPDLYNSDDNMATITELANAIDGYLNNRTTTRDILIDQIKRATRQIRRKENNLHQDLAREQRRRYDAKGERDLAITRRDLAEGGMANVIGDLHQLRTNAQNQVNRMIGNIARKQTRIGVLIQEKFALQLLYQRNAHHLQLSRGDIGLLEFNRDRLYERYEKWKNKTQAERQNNLNLQGQIFALQNNLPHLRMAGYAPKRFSGRADEDIDEFIKDYRLYLTAANITTANAGGKQRALELFWSCLTDETSR</sequence>